<dbReference type="Pfam" id="PF13230">
    <property type="entry name" value="GATase_4"/>
    <property type="match status" value="1"/>
</dbReference>
<dbReference type="EMBL" id="CP001359">
    <property type="protein sequence ID" value="ACL64704.1"/>
    <property type="molecule type" value="Genomic_DNA"/>
</dbReference>
<dbReference type="InterPro" id="IPR017932">
    <property type="entry name" value="GATase_2_dom"/>
</dbReference>
<dbReference type="InterPro" id="IPR052373">
    <property type="entry name" value="Gamma-glu_amide_hydrolase"/>
</dbReference>
<dbReference type="HOGENOM" id="CLU_042555_2_0_7"/>
<evidence type="ECO:0000313" key="4">
    <source>
        <dbReference type="Proteomes" id="UP000007089"/>
    </source>
</evidence>
<dbReference type="RefSeq" id="WP_012632675.1">
    <property type="nucleotide sequence ID" value="NC_011891.1"/>
</dbReference>
<dbReference type="CDD" id="cd01908">
    <property type="entry name" value="YafJ"/>
    <property type="match status" value="1"/>
</dbReference>
<dbReference type="InterPro" id="IPR026869">
    <property type="entry name" value="EgtC-like"/>
</dbReference>
<organism evidence="3 4">
    <name type="scientific">Anaeromyxobacter dehalogenans (strain ATCC BAA-258 / DSM 21875 / 2CP-1)</name>
    <dbReference type="NCBI Taxonomy" id="455488"/>
    <lineage>
        <taxon>Bacteria</taxon>
        <taxon>Pseudomonadati</taxon>
        <taxon>Myxococcota</taxon>
        <taxon>Myxococcia</taxon>
        <taxon>Myxococcales</taxon>
        <taxon>Cystobacterineae</taxon>
        <taxon>Anaeromyxobacteraceae</taxon>
        <taxon>Anaeromyxobacter</taxon>
    </lineage>
</organism>
<evidence type="ECO:0000259" key="2">
    <source>
        <dbReference type="PROSITE" id="PS51278"/>
    </source>
</evidence>
<dbReference type="GO" id="GO:0016740">
    <property type="term" value="F:transferase activity"/>
    <property type="evidence" value="ECO:0007669"/>
    <property type="project" value="UniProtKB-KW"/>
</dbReference>
<keyword evidence="4" id="KW-1185">Reference proteome</keyword>
<dbReference type="PANTHER" id="PTHR43187:SF1">
    <property type="entry name" value="GLUTAMINE AMIDOTRANSFERASE DUG3-RELATED"/>
    <property type="match status" value="1"/>
</dbReference>
<dbReference type="PANTHER" id="PTHR43187">
    <property type="entry name" value="GLUTAMINE AMIDOTRANSFERASE DUG3-RELATED"/>
    <property type="match status" value="1"/>
</dbReference>
<accession>B8JGN3</accession>
<evidence type="ECO:0000256" key="1">
    <source>
        <dbReference type="ARBA" id="ARBA00022962"/>
    </source>
</evidence>
<feature type="domain" description="Glutamine amidotransferase type-2" evidence="2">
    <location>
        <begin position="1"/>
        <end position="281"/>
    </location>
</feature>
<dbReference type="KEGG" id="acp:A2cp1_1360"/>
<name>B8JGN3_ANAD2</name>
<gene>
    <name evidence="3" type="ordered locus">A2cp1_1360</name>
</gene>
<dbReference type="Proteomes" id="UP000007089">
    <property type="component" value="Chromosome"/>
</dbReference>
<dbReference type="PROSITE" id="PS51278">
    <property type="entry name" value="GATASE_TYPE_2"/>
    <property type="match status" value="1"/>
</dbReference>
<evidence type="ECO:0000313" key="3">
    <source>
        <dbReference type="EMBL" id="ACL64704.1"/>
    </source>
</evidence>
<dbReference type="InterPro" id="IPR029055">
    <property type="entry name" value="Ntn_hydrolases_N"/>
</dbReference>
<dbReference type="AlphaFoldDB" id="B8JGN3"/>
<reference evidence="3" key="1">
    <citation type="submission" date="2009-01" db="EMBL/GenBank/DDBJ databases">
        <title>Complete sequence of Anaeromyxobacter dehalogenans 2CP-1.</title>
        <authorList>
            <consortium name="US DOE Joint Genome Institute"/>
            <person name="Lucas S."/>
            <person name="Copeland A."/>
            <person name="Lapidus A."/>
            <person name="Glavina del Rio T."/>
            <person name="Dalin E."/>
            <person name="Tice H."/>
            <person name="Bruce D."/>
            <person name="Goodwin L."/>
            <person name="Pitluck S."/>
            <person name="Saunders E."/>
            <person name="Brettin T."/>
            <person name="Detter J.C."/>
            <person name="Han C."/>
            <person name="Larimer F."/>
            <person name="Land M."/>
            <person name="Hauser L."/>
            <person name="Kyrpides N."/>
            <person name="Ovchinnikova G."/>
            <person name="Beliaev A.S."/>
            <person name="Richardson P."/>
        </authorList>
    </citation>
    <scope>NUCLEOTIDE SEQUENCE</scope>
    <source>
        <strain evidence="3">2CP-1</strain>
    </source>
</reference>
<proteinExistence type="predicted"/>
<keyword evidence="1 3" id="KW-0315">Glutamine amidotransferase</keyword>
<dbReference type="Gene3D" id="3.60.20.10">
    <property type="entry name" value="Glutamine Phosphoribosylpyrophosphate, subunit 1, domain 1"/>
    <property type="match status" value="1"/>
</dbReference>
<dbReference type="SUPFAM" id="SSF56235">
    <property type="entry name" value="N-terminal nucleophile aminohydrolases (Ntn hydrolases)"/>
    <property type="match status" value="1"/>
</dbReference>
<protein>
    <submittedName>
        <fullName evidence="3">Glutamine amidotransferase, class-II</fullName>
    </submittedName>
</protein>
<sequence length="281" mass="30788">MGALAAILQSDPNLMRCQLQRLKAHVSMQDGDAAPDAYGFGYYQAGNVLLGKRPTGAPSALSLPDLVGRVDSEAVLVHARRATLGTAKDENTHPFRFRRWLFAHDGSIEGFDQVKPRLVEGLPDFLRRNIAGDTDSEHAFMWFLKLLRDEGSLDDLDLDAQVAGRALARTVRQVEAWCREVGEQRPSRLCFVATNGRSLVATRRGGPLFYALLEGIIPCELDEIGADTPESDPRVRPHRRVKAVCFASRLLAPNGFIEVPEGSVVSVSRTLQVTVSSLANA</sequence>